<keyword evidence="2" id="KW-1277">Toxin-antitoxin system</keyword>
<dbReference type="AlphaFoldDB" id="A0A1X7GCX7"/>
<dbReference type="InterPro" id="IPR007712">
    <property type="entry name" value="RelE/ParE_toxin"/>
</dbReference>
<dbReference type="PANTHER" id="PTHR33755">
    <property type="entry name" value="TOXIN PARE1-RELATED"/>
    <property type="match status" value="1"/>
</dbReference>
<evidence type="ECO:0000256" key="2">
    <source>
        <dbReference type="ARBA" id="ARBA00022649"/>
    </source>
</evidence>
<dbReference type="InterPro" id="IPR051803">
    <property type="entry name" value="TA_system_RelE-like_toxin"/>
</dbReference>
<comment type="similarity">
    <text evidence="1">Belongs to the RelE toxin family.</text>
</comment>
<reference evidence="4" key="1">
    <citation type="submission" date="2017-04" db="EMBL/GenBank/DDBJ databases">
        <authorList>
            <person name="Varghese N."/>
            <person name="Submissions S."/>
        </authorList>
    </citation>
    <scope>NUCLEOTIDE SEQUENCE [LARGE SCALE GENOMIC DNA]</scope>
    <source>
        <strain evidence="4">B4P</strain>
    </source>
</reference>
<dbReference type="InterPro" id="IPR035093">
    <property type="entry name" value="RelE/ParE_toxin_dom_sf"/>
</dbReference>
<protein>
    <submittedName>
        <fullName evidence="3">Plasmid stabilization system protein ParE</fullName>
    </submittedName>
</protein>
<organism evidence="3 4">
    <name type="scientific">Xaviernesmea oryzae</name>
    <dbReference type="NCBI Taxonomy" id="464029"/>
    <lineage>
        <taxon>Bacteria</taxon>
        <taxon>Pseudomonadati</taxon>
        <taxon>Pseudomonadota</taxon>
        <taxon>Alphaproteobacteria</taxon>
        <taxon>Hyphomicrobiales</taxon>
        <taxon>Rhizobiaceae</taxon>
        <taxon>Rhizobium/Agrobacterium group</taxon>
        <taxon>Xaviernesmea</taxon>
    </lineage>
</organism>
<gene>
    <name evidence="3" type="ORF">SAMN02982989_3617</name>
</gene>
<dbReference type="PANTHER" id="PTHR33755:SF8">
    <property type="entry name" value="TOXIN PARE2"/>
    <property type="match status" value="1"/>
</dbReference>
<accession>A0A1X7GCX7</accession>
<dbReference type="OrthoDB" id="595470at2"/>
<dbReference type="STRING" id="464029.SAMN02982989_3617"/>
<evidence type="ECO:0000313" key="3">
    <source>
        <dbReference type="EMBL" id="SMF67809.1"/>
    </source>
</evidence>
<proteinExistence type="inferred from homology"/>
<dbReference type="Pfam" id="PF05016">
    <property type="entry name" value="ParE_toxin"/>
    <property type="match status" value="1"/>
</dbReference>
<keyword evidence="4" id="KW-1185">Reference proteome</keyword>
<sequence>MKLRYTAQALREIDSAISYIGQRSPDGARNVAKRFQEILTFLEERPYAGVATGKKNTRRFFLKPYPYIVYYRIHTDEVIIQRFRHTSRKGR</sequence>
<dbReference type="EMBL" id="FXAF01000011">
    <property type="protein sequence ID" value="SMF67809.1"/>
    <property type="molecule type" value="Genomic_DNA"/>
</dbReference>
<name>A0A1X7GCX7_9HYPH</name>
<evidence type="ECO:0000256" key="1">
    <source>
        <dbReference type="ARBA" id="ARBA00006226"/>
    </source>
</evidence>
<dbReference type="Proteomes" id="UP000192903">
    <property type="component" value="Unassembled WGS sequence"/>
</dbReference>
<dbReference type="Gene3D" id="3.30.2310.20">
    <property type="entry name" value="RelE-like"/>
    <property type="match status" value="1"/>
</dbReference>
<evidence type="ECO:0000313" key="4">
    <source>
        <dbReference type="Proteomes" id="UP000192903"/>
    </source>
</evidence>